<evidence type="ECO:0000313" key="3">
    <source>
        <dbReference type="Proteomes" id="UP001165270"/>
    </source>
</evidence>
<feature type="transmembrane region" description="Helical" evidence="1">
    <location>
        <begin position="239"/>
        <end position="261"/>
    </location>
</feature>
<keyword evidence="1" id="KW-0472">Membrane</keyword>
<sequence length="265" mass="27065">MSAVRTGLPVGHHRFTFTHAARMEWIKLSSLRSTLWALLATVAGMIAIGVVTMANTKAPGADHVDTFDPVNNVLAGIALGQMIVGVLGVLVMTGEYASGAIRSTLAAVPDRPVLLAAKAGVLGLLTLMVGEIVTFATFLAGRLALTDAVPRPGIGDPGVLRALVLSGAYLAMVGLLGLALGTVVRHTALAVGLLVGVLYVVPAVFSGLTGMTVAKFFPTMIAANSLAVSKSVAGCLSPWAGFAVLCLYVAVALGVGGRLLVRRDA</sequence>
<name>A0ABS9XUA4_9ACTN</name>
<comment type="caution">
    <text evidence="2">The sequence shown here is derived from an EMBL/GenBank/DDBJ whole genome shotgun (WGS) entry which is preliminary data.</text>
</comment>
<dbReference type="RefSeq" id="WP_242713162.1">
    <property type="nucleotide sequence ID" value="NZ_JALDAX010000023.1"/>
</dbReference>
<reference evidence="2" key="1">
    <citation type="submission" date="2022-03" db="EMBL/GenBank/DDBJ databases">
        <title>Streptomyces 7R015 and 7R016 isolated from Barleria lupulina in Thailand.</title>
        <authorList>
            <person name="Kanchanasin P."/>
            <person name="Phongsopitanun W."/>
            <person name="Tanasupawat S."/>
        </authorList>
    </citation>
    <scope>NUCLEOTIDE SEQUENCE</scope>
    <source>
        <strain evidence="2">7R016</strain>
    </source>
</reference>
<keyword evidence="3" id="KW-1185">Reference proteome</keyword>
<feature type="transmembrane region" description="Helical" evidence="1">
    <location>
        <begin position="35"/>
        <end position="53"/>
    </location>
</feature>
<accession>A0ABS9XUA4</accession>
<evidence type="ECO:0000256" key="1">
    <source>
        <dbReference type="SAM" id="Phobius"/>
    </source>
</evidence>
<organism evidence="2 3">
    <name type="scientific">Streptomyces spinosisporus</name>
    <dbReference type="NCBI Taxonomy" id="2927582"/>
    <lineage>
        <taxon>Bacteria</taxon>
        <taxon>Bacillati</taxon>
        <taxon>Actinomycetota</taxon>
        <taxon>Actinomycetes</taxon>
        <taxon>Kitasatosporales</taxon>
        <taxon>Streptomycetaceae</taxon>
        <taxon>Streptomyces</taxon>
    </lineage>
</organism>
<dbReference type="EMBL" id="JALDAX010000023">
    <property type="protein sequence ID" value="MCI3245657.1"/>
    <property type="molecule type" value="Genomic_DNA"/>
</dbReference>
<evidence type="ECO:0000313" key="2">
    <source>
        <dbReference type="EMBL" id="MCI3245657.1"/>
    </source>
</evidence>
<feature type="transmembrane region" description="Helical" evidence="1">
    <location>
        <begin position="188"/>
        <end position="208"/>
    </location>
</feature>
<proteinExistence type="predicted"/>
<protein>
    <submittedName>
        <fullName evidence="2">ABC transporter permease</fullName>
    </submittedName>
</protein>
<keyword evidence="1" id="KW-1133">Transmembrane helix</keyword>
<feature type="transmembrane region" description="Helical" evidence="1">
    <location>
        <begin position="113"/>
        <end position="139"/>
    </location>
</feature>
<keyword evidence="1" id="KW-0812">Transmembrane</keyword>
<feature type="transmembrane region" description="Helical" evidence="1">
    <location>
        <begin position="159"/>
        <end position="181"/>
    </location>
</feature>
<gene>
    <name evidence="2" type="ORF">MQN93_38720</name>
</gene>
<feature type="transmembrane region" description="Helical" evidence="1">
    <location>
        <begin position="73"/>
        <end position="92"/>
    </location>
</feature>
<dbReference type="Pfam" id="PF12730">
    <property type="entry name" value="ABC2_membrane_4"/>
    <property type="match status" value="1"/>
</dbReference>
<dbReference type="Proteomes" id="UP001165270">
    <property type="component" value="Unassembled WGS sequence"/>
</dbReference>